<keyword evidence="10" id="KW-0862">Zinc</keyword>
<dbReference type="Proteomes" id="UP000554482">
    <property type="component" value="Unassembled WGS sequence"/>
</dbReference>
<dbReference type="InterPro" id="IPR036872">
    <property type="entry name" value="CH_dom_sf"/>
</dbReference>
<dbReference type="GO" id="GO:0008017">
    <property type="term" value="F:microtubule binding"/>
    <property type="evidence" value="ECO:0007669"/>
    <property type="project" value="InterPro"/>
</dbReference>
<accession>A0A7J6X8J0</accession>
<name>A0A7J6X8J0_THATH</name>
<dbReference type="InterPro" id="IPR027328">
    <property type="entry name" value="MAPRE"/>
</dbReference>
<comment type="pathway">
    <text evidence="3">Protein modification; protein ubiquitination.</text>
</comment>
<dbReference type="AlphaFoldDB" id="A0A7J6X8J0"/>
<dbReference type="InterPro" id="IPR002867">
    <property type="entry name" value="IBR_dom"/>
</dbReference>
<evidence type="ECO:0000256" key="2">
    <source>
        <dbReference type="ARBA" id="ARBA00003976"/>
    </source>
</evidence>
<evidence type="ECO:0000256" key="5">
    <source>
        <dbReference type="ARBA" id="ARBA00022679"/>
    </source>
</evidence>
<dbReference type="InterPro" id="IPR018957">
    <property type="entry name" value="Znf_C3HC4_RING-type"/>
</dbReference>
<protein>
    <recommendedName>
        <fullName evidence="4">RBR-type E3 ubiquitin transferase</fullName>
        <ecNumber evidence="4">2.3.2.31</ecNumber>
    </recommendedName>
</protein>
<feature type="domain" description="RING-type" evidence="13">
    <location>
        <begin position="216"/>
        <end position="262"/>
    </location>
</feature>
<evidence type="ECO:0000256" key="3">
    <source>
        <dbReference type="ARBA" id="ARBA00004906"/>
    </source>
</evidence>
<dbReference type="Pfam" id="PF00307">
    <property type="entry name" value="CH"/>
    <property type="match status" value="1"/>
</dbReference>
<dbReference type="PANTHER" id="PTHR10623">
    <property type="entry name" value="MICROTUBULE-ASSOCIATED PROTEIN RP/EB FAMILY MEMBER"/>
    <property type="match status" value="1"/>
</dbReference>
<feature type="domain" description="RING-type" evidence="13">
    <location>
        <begin position="304"/>
        <end position="348"/>
    </location>
</feature>
<evidence type="ECO:0000256" key="4">
    <source>
        <dbReference type="ARBA" id="ARBA00012251"/>
    </source>
</evidence>
<evidence type="ECO:0000259" key="12">
    <source>
        <dbReference type="PROSITE" id="PS50021"/>
    </source>
</evidence>
<evidence type="ECO:0000256" key="7">
    <source>
        <dbReference type="ARBA" id="ARBA00022737"/>
    </source>
</evidence>
<dbReference type="PROSITE" id="PS50021">
    <property type="entry name" value="CH"/>
    <property type="match status" value="1"/>
</dbReference>
<comment type="caution">
    <text evidence="15">The sequence shown here is derived from an EMBL/GenBank/DDBJ whole genome shotgun (WGS) entry which is preliminary data.</text>
</comment>
<evidence type="ECO:0000313" key="15">
    <source>
        <dbReference type="EMBL" id="KAF5205959.1"/>
    </source>
</evidence>
<evidence type="ECO:0000256" key="1">
    <source>
        <dbReference type="ARBA" id="ARBA00001798"/>
    </source>
</evidence>
<dbReference type="InterPro" id="IPR001841">
    <property type="entry name" value="Znf_RING"/>
</dbReference>
<feature type="domain" description="RING-type" evidence="14">
    <location>
        <begin position="212"/>
        <end position="431"/>
    </location>
</feature>
<dbReference type="Gene3D" id="3.30.40.10">
    <property type="entry name" value="Zinc/RING finger domain, C3HC4 (zinc finger)"/>
    <property type="match status" value="2"/>
</dbReference>
<organism evidence="15 16">
    <name type="scientific">Thalictrum thalictroides</name>
    <name type="common">Rue-anemone</name>
    <name type="synonym">Anemone thalictroides</name>
    <dbReference type="NCBI Taxonomy" id="46969"/>
    <lineage>
        <taxon>Eukaryota</taxon>
        <taxon>Viridiplantae</taxon>
        <taxon>Streptophyta</taxon>
        <taxon>Embryophyta</taxon>
        <taxon>Tracheophyta</taxon>
        <taxon>Spermatophyta</taxon>
        <taxon>Magnoliopsida</taxon>
        <taxon>Ranunculales</taxon>
        <taxon>Ranunculaceae</taxon>
        <taxon>Thalictroideae</taxon>
        <taxon>Thalictrum</taxon>
    </lineage>
</organism>
<evidence type="ECO:0000259" key="13">
    <source>
        <dbReference type="PROSITE" id="PS50089"/>
    </source>
</evidence>
<dbReference type="EMBL" id="JABWDY010003414">
    <property type="protein sequence ID" value="KAF5205959.1"/>
    <property type="molecule type" value="Genomic_DNA"/>
</dbReference>
<evidence type="ECO:0000256" key="11">
    <source>
        <dbReference type="PROSITE-ProRule" id="PRU00175"/>
    </source>
</evidence>
<keyword evidence="7" id="KW-0677">Repeat</keyword>
<dbReference type="OrthoDB" id="10009520at2759"/>
<comment type="catalytic activity">
    <reaction evidence="1">
        <text>[E2 ubiquitin-conjugating enzyme]-S-ubiquitinyl-L-cysteine + [acceptor protein]-L-lysine = [E2 ubiquitin-conjugating enzyme]-L-cysteine + [acceptor protein]-N(6)-ubiquitinyl-L-lysine.</text>
        <dbReference type="EC" id="2.3.2.31"/>
    </reaction>
</comment>
<dbReference type="GO" id="GO:0008270">
    <property type="term" value="F:zinc ion binding"/>
    <property type="evidence" value="ECO:0007669"/>
    <property type="project" value="UniProtKB-KW"/>
</dbReference>
<dbReference type="InterPro" id="IPR013083">
    <property type="entry name" value="Znf_RING/FYVE/PHD"/>
</dbReference>
<reference evidence="15 16" key="1">
    <citation type="submission" date="2020-06" db="EMBL/GenBank/DDBJ databases">
        <title>Transcriptomic and genomic resources for Thalictrum thalictroides and T. hernandezii: Facilitating candidate gene discovery in an emerging model plant lineage.</title>
        <authorList>
            <person name="Arias T."/>
            <person name="Riano-Pachon D.M."/>
            <person name="Di Stilio V.S."/>
        </authorList>
    </citation>
    <scope>NUCLEOTIDE SEQUENCE [LARGE SCALE GENOMIC DNA]</scope>
    <source>
        <strain evidence="16">cv. WT478/WT964</strain>
        <tissue evidence="15">Leaves</tissue>
    </source>
</reference>
<sequence length="568" mass="64900">MATNNERSDMLAWINTKLNLNLTNFEQAFSGPILCQLIDSVHPGIIPMHKVYFDEKNENERIENYKILQFVLDTLKITTHIEVAELVKGRHLYDLKFLQGIRSYCDSVSEILTWINSKLKLNLTKFEEAYFGAIICQLLDSVHPGSFWKDKNIDVNELVNGRLLETLKFMQQLKKYSNSIHGDVPNRSVDVVIEAWSSNEEQVRRTVGLLNTYETCFICFESYLRDRMYSAVCGHQFCKSCWEAYIRTSIRNGPECLSLQCPNALCDAAVGRDMIYFMVSDKDKEMYSHYILRSRVEANSKVNCGKCSELYPRSTMFCASCGHLFCTSCLLGYIGKSIHGGPDCLMLRYPEDTCNAAVDQDMVNSIVSDSEKAVYSNYVLRSYIEDNRKGLAQMLTEPTFECYGNCTENFEDDILNLSPGIDAPQSILRSQSSLYCQPSHKAMPGYIVSIPRNSRPFLDRHSVLQNCICCTDGKAPSWVQSPDDFVILLSPVNINLRNFLPNVPHLQIWRWWELSVTIDNNFTNHVTLSPFSLLVMVSLRIPTSFHGSWKILVSFPSANWCLVYSFAE</sequence>
<dbReference type="FunFam" id="3.30.40.10:FF:000019">
    <property type="entry name" value="RBR-type E3 ubiquitin transferase"/>
    <property type="match status" value="2"/>
</dbReference>
<dbReference type="Pfam" id="PF00097">
    <property type="entry name" value="zf-C3HC4"/>
    <property type="match status" value="1"/>
</dbReference>
<feature type="domain" description="Calponin-homology (CH)" evidence="12">
    <location>
        <begin position="4"/>
        <end position="106"/>
    </location>
</feature>
<keyword evidence="6" id="KW-0479">Metal-binding</keyword>
<dbReference type="GO" id="GO:0061630">
    <property type="term" value="F:ubiquitin protein ligase activity"/>
    <property type="evidence" value="ECO:0007669"/>
    <property type="project" value="UniProtKB-EC"/>
</dbReference>
<evidence type="ECO:0000256" key="8">
    <source>
        <dbReference type="ARBA" id="ARBA00022771"/>
    </source>
</evidence>
<dbReference type="InterPro" id="IPR044066">
    <property type="entry name" value="TRIAD_supradom"/>
</dbReference>
<dbReference type="SMART" id="SM00184">
    <property type="entry name" value="RING"/>
    <property type="match status" value="2"/>
</dbReference>
<keyword evidence="5" id="KW-0808">Transferase</keyword>
<dbReference type="EC" id="2.3.2.31" evidence="4"/>
<dbReference type="PROSITE" id="PS50089">
    <property type="entry name" value="ZF_RING_2"/>
    <property type="match status" value="2"/>
</dbReference>
<dbReference type="PROSITE" id="PS00518">
    <property type="entry name" value="ZF_RING_1"/>
    <property type="match status" value="1"/>
</dbReference>
<keyword evidence="16" id="KW-1185">Reference proteome</keyword>
<keyword evidence="8 11" id="KW-0863">Zinc-finger</keyword>
<evidence type="ECO:0000256" key="9">
    <source>
        <dbReference type="ARBA" id="ARBA00022786"/>
    </source>
</evidence>
<keyword evidence="9" id="KW-0833">Ubl conjugation pathway</keyword>
<evidence type="ECO:0000256" key="6">
    <source>
        <dbReference type="ARBA" id="ARBA00022723"/>
    </source>
</evidence>
<dbReference type="InterPro" id="IPR001715">
    <property type="entry name" value="CH_dom"/>
</dbReference>
<dbReference type="InterPro" id="IPR017907">
    <property type="entry name" value="Znf_RING_CS"/>
</dbReference>
<dbReference type="SUPFAM" id="SSF57850">
    <property type="entry name" value="RING/U-box"/>
    <property type="match status" value="2"/>
</dbReference>
<dbReference type="PROSITE" id="PS51873">
    <property type="entry name" value="TRIAD"/>
    <property type="match status" value="1"/>
</dbReference>
<comment type="function">
    <text evidence="2">Might act as an E3 ubiquitin-protein ligase, or as part of E3 complex, which accepts ubiquitin from specific E2 ubiquitin-conjugating enzymes and then transfers it to substrates.</text>
</comment>
<proteinExistence type="predicted"/>
<evidence type="ECO:0000256" key="10">
    <source>
        <dbReference type="ARBA" id="ARBA00022833"/>
    </source>
</evidence>
<dbReference type="Gene3D" id="1.10.418.10">
    <property type="entry name" value="Calponin-like domain"/>
    <property type="match status" value="2"/>
</dbReference>
<evidence type="ECO:0000313" key="16">
    <source>
        <dbReference type="Proteomes" id="UP000554482"/>
    </source>
</evidence>
<gene>
    <name evidence="15" type="ORF">FRX31_004455</name>
</gene>
<dbReference type="SMART" id="SM00647">
    <property type="entry name" value="IBR"/>
    <property type="match status" value="1"/>
</dbReference>
<evidence type="ECO:0000259" key="14">
    <source>
        <dbReference type="PROSITE" id="PS51873"/>
    </source>
</evidence>
<dbReference type="SUPFAM" id="SSF47576">
    <property type="entry name" value="Calponin-homology domain, CH-domain"/>
    <property type="match status" value="2"/>
</dbReference>